<evidence type="ECO:0000259" key="1">
    <source>
        <dbReference type="Pfam" id="PF07969"/>
    </source>
</evidence>
<accession>A0A418YBL9</accession>
<dbReference type="GO" id="GO:0016810">
    <property type="term" value="F:hydrolase activity, acting on carbon-nitrogen (but not peptide) bonds"/>
    <property type="evidence" value="ECO:0007669"/>
    <property type="project" value="InterPro"/>
</dbReference>
<name>A0A418YBL9_9GAMM</name>
<dbReference type="SUPFAM" id="SSF51338">
    <property type="entry name" value="Composite domain of metallo-dependent hydrolases"/>
    <property type="match status" value="1"/>
</dbReference>
<reference evidence="2 3" key="1">
    <citation type="submission" date="2018-09" db="EMBL/GenBank/DDBJ databases">
        <authorList>
            <person name="Wang F."/>
        </authorList>
    </citation>
    <scope>NUCLEOTIDE SEQUENCE [LARGE SCALE GENOMIC DNA]</scope>
    <source>
        <strain evidence="2 3">PLHSC7-2</strain>
    </source>
</reference>
<dbReference type="InterPro" id="IPR011059">
    <property type="entry name" value="Metal-dep_hydrolase_composite"/>
</dbReference>
<dbReference type="Gene3D" id="3.20.20.140">
    <property type="entry name" value="Metal-dependent hydrolases"/>
    <property type="match status" value="1"/>
</dbReference>
<evidence type="ECO:0000313" key="2">
    <source>
        <dbReference type="EMBL" id="RJG41871.1"/>
    </source>
</evidence>
<dbReference type="RefSeq" id="WP_119911794.1">
    <property type="nucleotide sequence ID" value="NZ_QZCH01000024.1"/>
</dbReference>
<reference evidence="2 3" key="2">
    <citation type="submission" date="2019-01" db="EMBL/GenBank/DDBJ databases">
        <title>Motilimonas pumilus sp. nov., isolated from the gut of sea cucumber (Apostichopus japonicus).</title>
        <authorList>
            <person name="Wang F.-Q."/>
            <person name="Ren L.-H."/>
            <person name="Lin Y.-W."/>
            <person name="Sun G.-H."/>
            <person name="Du Z.-J."/>
            <person name="Zhao J.-X."/>
            <person name="Liu X.-J."/>
            <person name="Liu L.-J."/>
        </authorList>
    </citation>
    <scope>NUCLEOTIDE SEQUENCE [LARGE SCALE GENOMIC DNA]</scope>
    <source>
        <strain evidence="2 3">PLHSC7-2</strain>
    </source>
</reference>
<protein>
    <recommendedName>
        <fullName evidence="1">Amidohydrolase 3 domain-containing protein</fullName>
    </recommendedName>
</protein>
<evidence type="ECO:0000313" key="3">
    <source>
        <dbReference type="Proteomes" id="UP000283255"/>
    </source>
</evidence>
<dbReference type="EMBL" id="QZCH01000024">
    <property type="protein sequence ID" value="RJG41871.1"/>
    <property type="molecule type" value="Genomic_DNA"/>
</dbReference>
<dbReference type="Proteomes" id="UP000283255">
    <property type="component" value="Unassembled WGS sequence"/>
</dbReference>
<feature type="domain" description="Amidohydrolase 3" evidence="1">
    <location>
        <begin position="26"/>
        <end position="84"/>
    </location>
</feature>
<dbReference type="Pfam" id="PF07969">
    <property type="entry name" value="Amidohydro_3"/>
    <property type="match status" value="1"/>
</dbReference>
<keyword evidence="3" id="KW-1185">Reference proteome</keyword>
<comment type="caution">
    <text evidence="2">The sequence shown here is derived from an EMBL/GenBank/DDBJ whole genome shotgun (WGS) entry which is preliminary data.</text>
</comment>
<proteinExistence type="predicted"/>
<gene>
    <name evidence="2" type="ORF">D1Z90_15990</name>
</gene>
<organism evidence="2 3">
    <name type="scientific">Motilimonas pumila</name>
    <dbReference type="NCBI Taxonomy" id="2303987"/>
    <lineage>
        <taxon>Bacteria</taxon>
        <taxon>Pseudomonadati</taxon>
        <taxon>Pseudomonadota</taxon>
        <taxon>Gammaproteobacteria</taxon>
        <taxon>Alteromonadales</taxon>
        <taxon>Alteromonadales genera incertae sedis</taxon>
        <taxon>Motilimonas</taxon>
    </lineage>
</organism>
<sequence length="88" mass="10011">MVGHWESYEVIPQCNTPNGFMKCVLRLSQGGANMMLRDDIGSLTVGKKADVIILDRNIEDQLKNDVYKVHQIHVEKTYLDGKLIHSIK</sequence>
<dbReference type="Gene3D" id="2.30.40.10">
    <property type="entry name" value="Urease, subunit C, domain 1"/>
    <property type="match status" value="1"/>
</dbReference>
<dbReference type="InterPro" id="IPR013108">
    <property type="entry name" value="Amidohydro_3"/>
</dbReference>
<dbReference type="AlphaFoldDB" id="A0A418YBL9"/>